<name>A0AA88A7M6_FICCA</name>
<gene>
    <name evidence="1" type="ORF">TIFTF001_018750</name>
</gene>
<evidence type="ECO:0000313" key="2">
    <source>
        <dbReference type="Proteomes" id="UP001187192"/>
    </source>
</evidence>
<dbReference type="Proteomes" id="UP001187192">
    <property type="component" value="Unassembled WGS sequence"/>
</dbReference>
<dbReference type="EMBL" id="BTGU01000031">
    <property type="protein sequence ID" value="GMN49578.1"/>
    <property type="molecule type" value="Genomic_DNA"/>
</dbReference>
<reference evidence="1" key="1">
    <citation type="submission" date="2023-07" db="EMBL/GenBank/DDBJ databases">
        <title>draft genome sequence of fig (Ficus carica).</title>
        <authorList>
            <person name="Takahashi T."/>
            <person name="Nishimura K."/>
        </authorList>
    </citation>
    <scope>NUCLEOTIDE SEQUENCE</scope>
</reference>
<sequence length="103" mass="10723">MPSNLGQETLPNLGIGMLIIALSRASHGPHVQDIILRIIASMFIVPRGTGPSGGGGNFGVEHLVEAMFLWELDLGACCVCIHESFAAGVFPGMERGYVGATGS</sequence>
<evidence type="ECO:0000313" key="1">
    <source>
        <dbReference type="EMBL" id="GMN49578.1"/>
    </source>
</evidence>
<accession>A0AA88A7M6</accession>
<keyword evidence="2" id="KW-1185">Reference proteome</keyword>
<protein>
    <submittedName>
        <fullName evidence="1">Uncharacterized protein</fullName>
    </submittedName>
</protein>
<dbReference type="AlphaFoldDB" id="A0AA88A7M6"/>
<proteinExistence type="predicted"/>
<organism evidence="1 2">
    <name type="scientific">Ficus carica</name>
    <name type="common">Common fig</name>
    <dbReference type="NCBI Taxonomy" id="3494"/>
    <lineage>
        <taxon>Eukaryota</taxon>
        <taxon>Viridiplantae</taxon>
        <taxon>Streptophyta</taxon>
        <taxon>Embryophyta</taxon>
        <taxon>Tracheophyta</taxon>
        <taxon>Spermatophyta</taxon>
        <taxon>Magnoliopsida</taxon>
        <taxon>eudicotyledons</taxon>
        <taxon>Gunneridae</taxon>
        <taxon>Pentapetalae</taxon>
        <taxon>rosids</taxon>
        <taxon>fabids</taxon>
        <taxon>Rosales</taxon>
        <taxon>Moraceae</taxon>
        <taxon>Ficeae</taxon>
        <taxon>Ficus</taxon>
    </lineage>
</organism>
<comment type="caution">
    <text evidence="1">The sequence shown here is derived from an EMBL/GenBank/DDBJ whole genome shotgun (WGS) entry which is preliminary data.</text>
</comment>